<name>A0A4S4MUU4_9APHY</name>
<dbReference type="AlphaFoldDB" id="A0A4S4MUU4"/>
<evidence type="ECO:0000313" key="2">
    <source>
        <dbReference type="EMBL" id="THH29357.1"/>
    </source>
</evidence>
<keyword evidence="3" id="KW-1185">Reference proteome</keyword>
<dbReference type="GO" id="GO:0051082">
    <property type="term" value="F:unfolded protein binding"/>
    <property type="evidence" value="ECO:0007669"/>
    <property type="project" value="TreeGrafter"/>
</dbReference>
<organism evidence="2 3">
    <name type="scientific">Antrodiella citrinella</name>
    <dbReference type="NCBI Taxonomy" id="2447956"/>
    <lineage>
        <taxon>Eukaryota</taxon>
        <taxon>Fungi</taxon>
        <taxon>Dikarya</taxon>
        <taxon>Basidiomycota</taxon>
        <taxon>Agaricomycotina</taxon>
        <taxon>Agaricomycetes</taxon>
        <taxon>Polyporales</taxon>
        <taxon>Steccherinaceae</taxon>
        <taxon>Antrodiella</taxon>
    </lineage>
</organism>
<evidence type="ECO:0000256" key="1">
    <source>
        <dbReference type="SAM" id="SignalP"/>
    </source>
</evidence>
<gene>
    <name evidence="2" type="ORF">EUX98_g4811</name>
</gene>
<accession>A0A4S4MUU4</accession>
<feature type="chain" id="PRO_5020766209" evidence="1">
    <location>
        <begin position="20"/>
        <end position="229"/>
    </location>
</feature>
<reference evidence="2 3" key="1">
    <citation type="submission" date="2019-02" db="EMBL/GenBank/DDBJ databases">
        <title>Genome sequencing of the rare red list fungi Antrodiella citrinella (Flaviporus citrinellus).</title>
        <authorList>
            <person name="Buettner E."/>
            <person name="Kellner H."/>
        </authorList>
    </citation>
    <scope>NUCLEOTIDE SEQUENCE [LARGE SCALE GENOMIC DNA]</scope>
    <source>
        <strain evidence="2 3">DSM 108506</strain>
    </source>
</reference>
<dbReference type="OrthoDB" id="5327821at2759"/>
<comment type="caution">
    <text evidence="2">The sequence shown here is derived from an EMBL/GenBank/DDBJ whole genome shotgun (WGS) entry which is preliminary data.</text>
</comment>
<dbReference type="Proteomes" id="UP000308730">
    <property type="component" value="Unassembled WGS sequence"/>
</dbReference>
<dbReference type="PANTHER" id="PTHR28090">
    <property type="entry name" value="PROTEIN ROT1"/>
    <property type="match status" value="1"/>
</dbReference>
<dbReference type="EMBL" id="SGPM01000127">
    <property type="protein sequence ID" value="THH29357.1"/>
    <property type="molecule type" value="Genomic_DNA"/>
</dbReference>
<dbReference type="GO" id="GO:0006458">
    <property type="term" value="P:'de novo' protein folding"/>
    <property type="evidence" value="ECO:0007669"/>
    <property type="project" value="InterPro"/>
</dbReference>
<evidence type="ECO:0000313" key="3">
    <source>
        <dbReference type="Proteomes" id="UP000308730"/>
    </source>
</evidence>
<sequence>MFFAASLISLLLLVSPALGQANLTAAHNLTSLEGTWSSGSRQVVTGPGFANPNNRTFIYPPTAGVSYSFTDDGFFESARYRFTGNGSDPHCILGAMVWIHGTYQLLDNGSMILAPFADGYQQIQDPCAAQSNFIEQYNDTELYISWQIFQDPVDGYKLHMFQFDGTPVAPQFQVSTTPNMLPTQLLVNDTPSFVAQSLLATNSGETWTPGGITALASAIFTVALGSFLL</sequence>
<proteinExistence type="predicted"/>
<keyword evidence="1" id="KW-0732">Signal</keyword>
<dbReference type="Pfam" id="PF10681">
    <property type="entry name" value="Rot1"/>
    <property type="match status" value="1"/>
</dbReference>
<dbReference type="InterPro" id="IPR019623">
    <property type="entry name" value="Rot1"/>
</dbReference>
<protein>
    <submittedName>
        <fullName evidence="2">Uncharacterized protein</fullName>
    </submittedName>
</protein>
<feature type="signal peptide" evidence="1">
    <location>
        <begin position="1"/>
        <end position="19"/>
    </location>
</feature>
<dbReference type="PANTHER" id="PTHR28090:SF2">
    <property type="entry name" value="PROTEIN ROT1"/>
    <property type="match status" value="1"/>
</dbReference>
<dbReference type="GO" id="GO:0005789">
    <property type="term" value="C:endoplasmic reticulum membrane"/>
    <property type="evidence" value="ECO:0007669"/>
    <property type="project" value="TreeGrafter"/>
</dbReference>